<dbReference type="Gene3D" id="1.20.5.170">
    <property type="match status" value="5"/>
</dbReference>
<protein>
    <submittedName>
        <fullName evidence="5">Coiled stalk of trimeric autotransporter adhesin</fullName>
    </submittedName>
</protein>
<dbReference type="Gene3D" id="2.150.10.10">
    <property type="entry name" value="Serralysin-like metalloprotease, C-terminal"/>
    <property type="match status" value="1"/>
</dbReference>
<keyword evidence="2" id="KW-0653">Protein transport</keyword>
<dbReference type="GO" id="GO:0015031">
    <property type="term" value="P:protein transport"/>
    <property type="evidence" value="ECO:0007669"/>
    <property type="project" value="UniProtKB-KW"/>
</dbReference>
<reference evidence="5 6" key="1">
    <citation type="submission" date="2017-02" db="EMBL/GenBank/DDBJ databases">
        <authorList>
            <person name="Peterson S.W."/>
        </authorList>
    </citation>
    <scope>NUCLEOTIDE SEQUENCE [LARGE SCALE GENOMIC DNA]</scope>
    <source>
        <strain evidence="5 6">P15</strain>
    </source>
</reference>
<dbReference type="STRING" id="428993.SAMN06296058_1973"/>
<dbReference type="InterPro" id="IPR045584">
    <property type="entry name" value="Pilin-like"/>
</dbReference>
<feature type="domain" description="Trimeric autotransporter adhesin YadA-like stalk" evidence="4">
    <location>
        <begin position="130"/>
        <end position="166"/>
    </location>
</feature>
<dbReference type="Gene3D" id="3.30.1300.30">
    <property type="entry name" value="GSPII I/J protein-like"/>
    <property type="match status" value="1"/>
</dbReference>
<sequence>MDNQIGCNPNFGGATTADGNWSALHTDAGGGIVVNQDNGIITFRPPSSTQDLTMKAGTGGVLMSGVGTGAISSTSTDAVNGSQLFSLTNGTTGMVLQSTAGAKLTIGKDTDGSEIDMANKTGAARKLSSVADGTVAKDSKDAVNGGQLQATNDNVTSLNTTVNKLSTDLSSGKAGMVQQASAGQKLTVGKDTDGTEIDMADKTGATRKLTSVTDGTLSATSKDAVNGSQLFTTNTNVSNLSTQVTALSTSITNGAAGLAKQDGTTNVITLAADKKGTEVKLGGTDGVRKVSGMGKGAVSATSDEAINGAQLYGASNSMATALGGGSKVNADGSVTAPSYTVDGKTVNSVGDAVTNLDSRTTANTNAITNLTTQINNGEVGLAKQDAATKDINVAADKGGTKVNLKGQDGDRTVTGVANGAVSATSKEAVNGSQLNGLATSTAAALGGGSKVNADGSITGPTYNINGKTVTNVGDAMTEVTNIAAGATASAAGGGVRQDPTTGNVSVGGGTGGKEISVAGTDGPRVVTGVAEGKASTDAVNVAQLTRSNAQTLSSANAYTDAKLADVWSAMNEVDRRLESTDRRISRIGAMSMAQAQMMSNATAASIGNPNGAWAVGIGAQNGHEAMSAGYAAPIGEKSHISIGASFSGSDKAIGVGFGRGL</sequence>
<feature type="region of interest" description="Disordered" evidence="3">
    <location>
        <begin position="488"/>
        <end position="520"/>
    </location>
</feature>
<dbReference type="Pfam" id="PF05662">
    <property type="entry name" value="YadA_stalk"/>
    <property type="match status" value="6"/>
</dbReference>
<evidence type="ECO:0000313" key="5">
    <source>
        <dbReference type="EMBL" id="SKC66555.1"/>
    </source>
</evidence>
<evidence type="ECO:0000256" key="2">
    <source>
        <dbReference type="ARBA" id="ARBA00022927"/>
    </source>
</evidence>
<dbReference type="EMBL" id="FUZV01000001">
    <property type="protein sequence ID" value="SKC66555.1"/>
    <property type="molecule type" value="Genomic_DNA"/>
</dbReference>
<proteinExistence type="predicted"/>
<dbReference type="Proteomes" id="UP000190341">
    <property type="component" value="Unassembled WGS sequence"/>
</dbReference>
<gene>
    <name evidence="5" type="ORF">SAMN06296058_1973</name>
</gene>
<keyword evidence="1" id="KW-0813">Transport</keyword>
<dbReference type="AlphaFoldDB" id="A0A1T5KSU3"/>
<dbReference type="GO" id="GO:0019867">
    <property type="term" value="C:outer membrane"/>
    <property type="evidence" value="ECO:0007669"/>
    <property type="project" value="InterPro"/>
</dbReference>
<evidence type="ECO:0000256" key="1">
    <source>
        <dbReference type="ARBA" id="ARBA00022448"/>
    </source>
</evidence>
<feature type="domain" description="Trimeric autotransporter adhesin YadA-like stalk" evidence="4">
    <location>
        <begin position="526"/>
        <end position="560"/>
    </location>
</feature>
<organism evidence="5 6">
    <name type="scientific">Pseudoxanthomonas indica</name>
    <dbReference type="NCBI Taxonomy" id="428993"/>
    <lineage>
        <taxon>Bacteria</taxon>
        <taxon>Pseudomonadati</taxon>
        <taxon>Pseudomonadota</taxon>
        <taxon>Gammaproteobacteria</taxon>
        <taxon>Lysobacterales</taxon>
        <taxon>Lysobacteraceae</taxon>
        <taxon>Pseudoxanthomonas</taxon>
    </lineage>
</organism>
<dbReference type="SUPFAM" id="SSF54523">
    <property type="entry name" value="Pili subunits"/>
    <property type="match status" value="1"/>
</dbReference>
<evidence type="ECO:0000313" key="6">
    <source>
        <dbReference type="Proteomes" id="UP000190341"/>
    </source>
</evidence>
<evidence type="ECO:0000256" key="3">
    <source>
        <dbReference type="SAM" id="MobiDB-lite"/>
    </source>
</evidence>
<evidence type="ECO:0000259" key="4">
    <source>
        <dbReference type="Pfam" id="PF05662"/>
    </source>
</evidence>
<feature type="domain" description="Trimeric autotransporter adhesin YadA-like stalk" evidence="4">
    <location>
        <begin position="413"/>
        <end position="455"/>
    </location>
</feature>
<dbReference type="InterPro" id="IPR008635">
    <property type="entry name" value="Coiled_stalk_dom"/>
</dbReference>
<dbReference type="InterPro" id="IPR011049">
    <property type="entry name" value="Serralysin-like_metalloprot_C"/>
</dbReference>
<feature type="domain" description="Trimeric autotransporter adhesin YadA-like stalk" evidence="4">
    <location>
        <begin position="208"/>
        <end position="250"/>
    </location>
</feature>
<dbReference type="SUPFAM" id="SSF101967">
    <property type="entry name" value="Adhesin YadA, collagen-binding domain"/>
    <property type="match status" value="2"/>
</dbReference>
<feature type="domain" description="Trimeric autotransporter adhesin YadA-like stalk" evidence="4">
    <location>
        <begin position="305"/>
        <end position="332"/>
    </location>
</feature>
<keyword evidence="6" id="KW-1185">Reference proteome</keyword>
<feature type="domain" description="Trimeric autotransporter adhesin YadA-like stalk" evidence="4">
    <location>
        <begin position="65"/>
        <end position="93"/>
    </location>
</feature>
<name>A0A1T5KSU3_9GAMM</name>
<accession>A0A1T5KSU3</accession>